<proteinExistence type="predicted"/>
<dbReference type="PANTHER" id="PTHR37807">
    <property type="entry name" value="OS07G0160300 PROTEIN"/>
    <property type="match status" value="1"/>
</dbReference>
<dbReference type="AlphaFoldDB" id="X1AKN4"/>
<dbReference type="Gene3D" id="3.40.50.300">
    <property type="entry name" value="P-loop containing nucleotide triphosphate hydrolases"/>
    <property type="match status" value="1"/>
</dbReference>
<dbReference type="Pfam" id="PF13671">
    <property type="entry name" value="AAA_33"/>
    <property type="match status" value="1"/>
</dbReference>
<protein>
    <recommendedName>
        <fullName evidence="2">ATP-binding protein</fullName>
    </recommendedName>
</protein>
<dbReference type="EMBL" id="BART01006808">
    <property type="protein sequence ID" value="GAG70112.1"/>
    <property type="molecule type" value="Genomic_DNA"/>
</dbReference>
<gene>
    <name evidence="1" type="ORF">S01H4_15537</name>
</gene>
<organism evidence="1">
    <name type="scientific">marine sediment metagenome</name>
    <dbReference type="NCBI Taxonomy" id="412755"/>
    <lineage>
        <taxon>unclassified sequences</taxon>
        <taxon>metagenomes</taxon>
        <taxon>ecological metagenomes</taxon>
    </lineage>
</organism>
<feature type="non-terminal residue" evidence="1">
    <location>
        <position position="1"/>
    </location>
</feature>
<comment type="caution">
    <text evidence="1">The sequence shown here is derived from an EMBL/GenBank/DDBJ whole genome shotgun (WGS) entry which is preliminary data.</text>
</comment>
<dbReference type="InterPro" id="IPR027417">
    <property type="entry name" value="P-loop_NTPase"/>
</dbReference>
<sequence length="171" mass="19494">VKPVLIVVSGLPGTGKSYFCNKLVERLPFIVLESDALRKVLFPSPTYSSPESSRLFRACHHLIEKLLKRGLSLILDATNLSEGHREYLYSIADHLNVRLVLVQVKAPPQVVRERLKGRRGSETKSDADWGVYQRMKFSFQPIRRNHYVVDTSRDITPVVDKIVREVGKVKI</sequence>
<dbReference type="SUPFAM" id="SSF52540">
    <property type="entry name" value="P-loop containing nucleoside triphosphate hydrolases"/>
    <property type="match status" value="1"/>
</dbReference>
<reference evidence="1" key="1">
    <citation type="journal article" date="2014" name="Front. Microbiol.">
        <title>High frequency of phylogenetically diverse reductive dehalogenase-homologous genes in deep subseafloor sedimentary metagenomes.</title>
        <authorList>
            <person name="Kawai M."/>
            <person name="Futagami T."/>
            <person name="Toyoda A."/>
            <person name="Takaki Y."/>
            <person name="Nishi S."/>
            <person name="Hori S."/>
            <person name="Arai W."/>
            <person name="Tsubouchi T."/>
            <person name="Morono Y."/>
            <person name="Uchiyama I."/>
            <person name="Ito T."/>
            <person name="Fujiyama A."/>
            <person name="Inagaki F."/>
            <person name="Takami H."/>
        </authorList>
    </citation>
    <scope>NUCLEOTIDE SEQUENCE</scope>
    <source>
        <strain evidence="1">Expedition CK06-06</strain>
    </source>
</reference>
<evidence type="ECO:0000313" key="1">
    <source>
        <dbReference type="EMBL" id="GAG70112.1"/>
    </source>
</evidence>
<name>X1AKN4_9ZZZZ</name>
<dbReference type="PANTHER" id="PTHR37807:SF3">
    <property type="entry name" value="OS07G0160300 PROTEIN"/>
    <property type="match status" value="1"/>
</dbReference>
<evidence type="ECO:0008006" key="2">
    <source>
        <dbReference type="Google" id="ProtNLM"/>
    </source>
</evidence>
<accession>X1AKN4</accession>